<reference evidence="2 3" key="1">
    <citation type="submission" date="2019-09" db="EMBL/GenBank/DDBJ databases">
        <title>Photobacterium damselae subsp. damselae CDC-2227-81, a human clinical isolate.</title>
        <authorList>
            <person name="Osorio C.R."/>
        </authorList>
    </citation>
    <scope>NUCLEOTIDE SEQUENCE [LARGE SCALE GENOMIC DNA]</scope>
    <source>
        <strain evidence="2 3">CDC-2227-81</strain>
    </source>
</reference>
<evidence type="ECO:0000313" key="3">
    <source>
        <dbReference type="Proteomes" id="UP000480943"/>
    </source>
</evidence>
<dbReference type="InterPro" id="IPR050706">
    <property type="entry name" value="Cyclic-di-GMP_PDE-like"/>
</dbReference>
<sequence>MIKSEFKLYADIQDLLSAREKFYLIIVNLVDATTHKANIDRMQFNLMMHHISNWVLNAANGSMSDQTVRGYKYDEDHLVLLCIGQTNLEFKCQFTSILGNGFRHTTGSTSFCIDVGYSVAIYDAANADYSVQQIIDEAIKKNISETVLGLTNESKYSFSKEELLQAIGNNELELWYQTMVDLKTGEEVAVESLLRWQHPKYGYISPLDMLCWFQFYGLQTKLDQWVIEKSFMKCVEWERSGNPTQIAVNIDGLTLAKNHHFIEQINEKLSRYGVNPSLISFEITETFNIEKDSRAYQSLIELSRLGFDLAIDDFGTGTSNISYLTYLPVNTVKLDKFFCSNLNYDALDSASILKLGTTKLKLTILMKKFLNKLNGNAPPADATSAMLSNLTRSTIDMLLVSNNKIVAEGIETKEQAVIMASLGCNIGQGYYFGKPEPR</sequence>
<dbReference type="PANTHER" id="PTHR33121">
    <property type="entry name" value="CYCLIC DI-GMP PHOSPHODIESTERASE PDEF"/>
    <property type="match status" value="1"/>
</dbReference>
<accession>A0AAD3WZL8</accession>
<feature type="domain" description="EAL" evidence="1">
    <location>
        <begin position="156"/>
        <end position="438"/>
    </location>
</feature>
<evidence type="ECO:0000259" key="1">
    <source>
        <dbReference type="PROSITE" id="PS50883"/>
    </source>
</evidence>
<dbReference type="RefSeq" id="WP_106341099.1">
    <property type="nucleotide sequence ID" value="NZ_PVXI01000151.1"/>
</dbReference>
<dbReference type="Gene3D" id="3.20.20.450">
    <property type="entry name" value="EAL domain"/>
    <property type="match status" value="1"/>
</dbReference>
<dbReference type="EMBL" id="VZUQ01000045">
    <property type="protein sequence ID" value="KAB1182244.1"/>
    <property type="molecule type" value="Genomic_DNA"/>
</dbReference>
<evidence type="ECO:0000313" key="2">
    <source>
        <dbReference type="EMBL" id="KAB1182244.1"/>
    </source>
</evidence>
<organism evidence="2 3">
    <name type="scientific">Photobacterium damselae subsp. damselae</name>
    <name type="common">Listonella damsela</name>
    <dbReference type="NCBI Taxonomy" id="85581"/>
    <lineage>
        <taxon>Bacteria</taxon>
        <taxon>Pseudomonadati</taxon>
        <taxon>Pseudomonadota</taxon>
        <taxon>Gammaproteobacteria</taxon>
        <taxon>Vibrionales</taxon>
        <taxon>Vibrionaceae</taxon>
        <taxon>Photobacterium</taxon>
    </lineage>
</organism>
<dbReference type="SMART" id="SM00052">
    <property type="entry name" value="EAL"/>
    <property type="match status" value="1"/>
</dbReference>
<proteinExistence type="predicted"/>
<dbReference type="InterPro" id="IPR035919">
    <property type="entry name" value="EAL_sf"/>
</dbReference>
<name>A0AAD3WZL8_PHODD</name>
<dbReference type="PANTHER" id="PTHR33121:SF70">
    <property type="entry name" value="SIGNALING PROTEIN YKOW"/>
    <property type="match status" value="1"/>
</dbReference>
<dbReference type="AlphaFoldDB" id="A0AAD3WZL8"/>
<dbReference type="SUPFAM" id="SSF141868">
    <property type="entry name" value="EAL domain-like"/>
    <property type="match status" value="2"/>
</dbReference>
<dbReference type="PROSITE" id="PS50883">
    <property type="entry name" value="EAL"/>
    <property type="match status" value="1"/>
</dbReference>
<gene>
    <name evidence="2" type="ORF">F6450_07180</name>
</gene>
<dbReference type="InterPro" id="IPR001633">
    <property type="entry name" value="EAL_dom"/>
</dbReference>
<dbReference type="GO" id="GO:0071111">
    <property type="term" value="F:cyclic-guanylate-specific phosphodiesterase activity"/>
    <property type="evidence" value="ECO:0007669"/>
    <property type="project" value="InterPro"/>
</dbReference>
<dbReference type="Proteomes" id="UP000480943">
    <property type="component" value="Unassembled WGS sequence"/>
</dbReference>
<dbReference type="Pfam" id="PF00563">
    <property type="entry name" value="EAL"/>
    <property type="match status" value="2"/>
</dbReference>
<protein>
    <submittedName>
        <fullName evidence="2">EAL domain-containing protein</fullName>
    </submittedName>
</protein>
<comment type="caution">
    <text evidence="2">The sequence shown here is derived from an EMBL/GenBank/DDBJ whole genome shotgun (WGS) entry which is preliminary data.</text>
</comment>
<dbReference type="CDD" id="cd01948">
    <property type="entry name" value="EAL"/>
    <property type="match status" value="1"/>
</dbReference>